<feature type="region of interest" description="Disordered" evidence="1">
    <location>
        <begin position="364"/>
        <end position="388"/>
    </location>
</feature>
<feature type="compositionally biased region" description="Basic and acidic residues" evidence="1">
    <location>
        <begin position="303"/>
        <end position="312"/>
    </location>
</feature>
<gene>
    <name evidence="2" type="ORF">DTER00134_LOCUS10718</name>
</gene>
<feature type="compositionally biased region" description="Low complexity" evidence="1">
    <location>
        <begin position="372"/>
        <end position="388"/>
    </location>
</feature>
<accession>A0A7S3QXV3</accession>
<organism evidence="2">
    <name type="scientific">Dunaliella tertiolecta</name>
    <name type="common">Green alga</name>
    <dbReference type="NCBI Taxonomy" id="3047"/>
    <lineage>
        <taxon>Eukaryota</taxon>
        <taxon>Viridiplantae</taxon>
        <taxon>Chlorophyta</taxon>
        <taxon>core chlorophytes</taxon>
        <taxon>Chlorophyceae</taxon>
        <taxon>CS clade</taxon>
        <taxon>Chlamydomonadales</taxon>
        <taxon>Dunaliellaceae</taxon>
        <taxon>Dunaliella</taxon>
    </lineage>
</organism>
<feature type="region of interest" description="Disordered" evidence="1">
    <location>
        <begin position="273"/>
        <end position="312"/>
    </location>
</feature>
<evidence type="ECO:0000256" key="1">
    <source>
        <dbReference type="SAM" id="MobiDB-lite"/>
    </source>
</evidence>
<dbReference type="AlphaFoldDB" id="A0A7S3QXV3"/>
<evidence type="ECO:0000313" key="2">
    <source>
        <dbReference type="EMBL" id="CAE0495645.1"/>
    </source>
</evidence>
<protein>
    <submittedName>
        <fullName evidence="2">Uncharacterized protein</fullName>
    </submittedName>
</protein>
<dbReference type="EMBL" id="HBIP01018171">
    <property type="protein sequence ID" value="CAE0495645.1"/>
    <property type="molecule type" value="Transcribed_RNA"/>
</dbReference>
<feature type="compositionally biased region" description="Low complexity" evidence="1">
    <location>
        <begin position="235"/>
        <end position="257"/>
    </location>
</feature>
<name>A0A7S3QXV3_DUNTE</name>
<feature type="region of interest" description="Disordered" evidence="1">
    <location>
        <begin position="1"/>
        <end position="44"/>
    </location>
</feature>
<feature type="region of interest" description="Disordered" evidence="1">
    <location>
        <begin position="217"/>
        <end position="257"/>
    </location>
</feature>
<proteinExistence type="predicted"/>
<sequence>MDFHQVLNPEPQKMSQIGGPTEKREYPANKGQQGPARAQEQDPLRLETDTVELEYGAEFSETTLDILRGYERPSYLQELEDSLDPVDDLDDHLAHGIKIPPATYEALQAAGREEIEGLARMRDAPIDPEKQEEVRYRQQLAEGTQPKDLTWLKMRAYYRGAERIRAERDARNAQAEAERLAAYGVPTDKVPPEALNLTATQAAQRHKLQLAVAAANARRARGSQDKDLLSDDSLELSSSESEWPQQQQQQQQQPLSPELRAALSAQLAAYAAQRSQGMPVTPSAPDHGVGTLTQQQQQQQQQESDRQQEATDRRLRTVYTEAYLQQQQLSRRVQQQQQQRTLAFWVSLATVSGTYLVRMLRRRAGKGGGKAKGAQQQSKAQKSGKAAV</sequence>
<reference evidence="2" key="1">
    <citation type="submission" date="2021-01" db="EMBL/GenBank/DDBJ databases">
        <authorList>
            <person name="Corre E."/>
            <person name="Pelletier E."/>
            <person name="Niang G."/>
            <person name="Scheremetjew M."/>
            <person name="Finn R."/>
            <person name="Kale V."/>
            <person name="Holt S."/>
            <person name="Cochrane G."/>
            <person name="Meng A."/>
            <person name="Brown T."/>
            <person name="Cohen L."/>
        </authorList>
    </citation>
    <scope>NUCLEOTIDE SEQUENCE</scope>
    <source>
        <strain evidence="2">CCMP1320</strain>
    </source>
</reference>